<dbReference type="Gene3D" id="1.10.472.80">
    <property type="entry name" value="Ypt/Rab-GAP domain of gyp1p, domain 3"/>
    <property type="match status" value="1"/>
</dbReference>
<dbReference type="RefSeq" id="NP_001375394.1">
    <property type="nucleotide sequence ID" value="NM_001388465.1"/>
</dbReference>
<accession>A0A8J8ZQP4</accession>
<dbReference type="PANTHER" id="PTHR47219:SF25">
    <property type="entry name" value="RAB-GAP TBC DOMAIN-CONTAINING PROTEIN"/>
    <property type="match status" value="1"/>
</dbReference>
<dbReference type="Proteomes" id="UP000005640">
    <property type="component" value="Chromosome 17"/>
</dbReference>
<reference evidence="2" key="5">
    <citation type="submission" date="2025-09" db="UniProtKB">
        <authorList>
            <consortium name="Ensembl"/>
        </authorList>
    </citation>
    <scope>IDENTIFICATION</scope>
</reference>
<dbReference type="GeneTree" id="ENSGT00940000162039"/>
<feature type="domain" description="Rab-GAP TBC" evidence="1">
    <location>
        <begin position="101"/>
        <end position="286"/>
    </location>
</feature>
<dbReference type="GeneID" id="353149"/>
<dbReference type="OrthoDB" id="9540045at2759"/>
<reference evidence="2" key="4">
    <citation type="submission" date="2025-08" db="UniProtKB">
        <authorList>
            <consortium name="Ensembl"/>
        </authorList>
    </citation>
    <scope>IDENTIFICATION</scope>
</reference>
<dbReference type="InterPro" id="IPR050302">
    <property type="entry name" value="Rab_GAP_TBC_domain"/>
</dbReference>
<dbReference type="SUPFAM" id="SSF47923">
    <property type="entry name" value="Ypt/Rab-GAP domain of gyp1p"/>
    <property type="match status" value="2"/>
</dbReference>
<dbReference type="FunFam" id="1.10.10.750:FF:000001">
    <property type="entry name" value="TBC1 domain family member 10A"/>
    <property type="match status" value="1"/>
</dbReference>
<dbReference type="Pfam" id="PF00566">
    <property type="entry name" value="RabGAP-TBC"/>
    <property type="match status" value="1"/>
</dbReference>
<reference evidence="2 3" key="2">
    <citation type="journal article" date="2004" name="Nature">
        <title>Finishing the euchromatic sequence of the human genome.</title>
        <authorList>
            <consortium name="International Human Genome Sequencing Consortium"/>
        </authorList>
    </citation>
    <scope>NUCLEOTIDE SEQUENCE [LARGE SCALE GENOMIC DNA]</scope>
</reference>
<protein>
    <submittedName>
        <fullName evidence="2">TBC1 domain family member 26</fullName>
    </submittedName>
</protein>
<dbReference type="AlphaFoldDB" id="A0A8J8ZQP4"/>
<dbReference type="Gene3D" id="1.10.8.270">
    <property type="entry name" value="putative rabgap domain of human tbc1 domain family member 14 like domains"/>
    <property type="match status" value="1"/>
</dbReference>
<name>A0A8J8ZQP4_HUMAN</name>
<dbReference type="EMBL" id="AC005324">
    <property type="status" value="NOT_ANNOTATED_CDS"/>
    <property type="molecule type" value="Genomic_DNA"/>
</dbReference>
<dbReference type="SMR" id="A0A8J8ZQP4"/>
<dbReference type="PROSITE" id="PS50086">
    <property type="entry name" value="TBC_RABGAP"/>
    <property type="match status" value="1"/>
</dbReference>
<keyword evidence="3" id="KW-1185">Reference proteome</keyword>
<organism evidence="2 3">
    <name type="scientific">Homo sapiens</name>
    <name type="common">Human</name>
    <dbReference type="NCBI Taxonomy" id="9606"/>
    <lineage>
        <taxon>Eukaryota</taxon>
        <taxon>Metazoa</taxon>
        <taxon>Chordata</taxon>
        <taxon>Craniata</taxon>
        <taxon>Vertebrata</taxon>
        <taxon>Euteleostomi</taxon>
        <taxon>Mammalia</taxon>
        <taxon>Eutheria</taxon>
        <taxon>Euarchontoglires</taxon>
        <taxon>Primates</taxon>
        <taxon>Haplorrhini</taxon>
        <taxon>Catarrhini</taxon>
        <taxon>Hominidae</taxon>
        <taxon>Homo</taxon>
    </lineage>
</organism>
<dbReference type="MANE-Select" id="ENST00000437605.4">
    <property type="protein sequence ID" value="ENSP00000410111.3"/>
    <property type="RefSeq nucleotide sequence ID" value="NM_001388465.1"/>
    <property type="RefSeq protein sequence ID" value="NP_001375394.1"/>
</dbReference>
<dbReference type="PANTHER" id="PTHR47219">
    <property type="entry name" value="RAB GTPASE-ACTIVATING PROTEIN 1-LIKE"/>
    <property type="match status" value="1"/>
</dbReference>
<dbReference type="InterPro" id="IPR035969">
    <property type="entry name" value="Rab-GAP_TBC_sf"/>
</dbReference>
<gene>
    <name evidence="2" type="primary">TBC1D26</name>
</gene>
<sequence>MEMDGDPYNLPAQGQGNIIITKYEQGHRAGAAVDLGHEQVDVRKYTNNLGIVHEMELPHVSALEVKQRRKESKRTNKWQKMLADWTKYRSTKKLSQRVYKVIPLAVRGRAWSLLLDIDRIKSQNPGKYKVMKEKGKRSSRIIHCIQLDVSHTLQKHMMFIQRFGVKQQELCDILVAYSAYNPEVGYHRDLSRITAILLLCLPEEDAFWALTQLLAVFYSPNTAWLERLLSHQEQVLHKSFPKIMRHLGKEGLCIEGSMLTRLLRCFLDGKSFGLTLRLWDVFILEGARVLTAMVHASFKIHRKHLMKLSWSTVWEFQERLSQSWALEDNAVLRNLQTSMKELTKKHWDLPPPGSLLQNAHCYTIAWGLQSKAGKDSCTSRASGDFHAHPSQKALLNPGCHLPAQKRRNEGQPAADQSQKEMKCECMAFLTPRQNFGHKARLQLWPLTWTRDAPMQAGVPWLLLTPSGS</sequence>
<reference evidence="2 3" key="1">
    <citation type="journal article" date="2001" name="Nature">
        <title>Initial sequencing and analysis of the human genome.</title>
        <authorList>
            <consortium name="International Human Genome Sequencing Consortium"/>
            <person name="Lander E.S."/>
            <person name="Linton L.M."/>
            <person name="Birren B."/>
            <person name="Nusbaum C."/>
            <person name="Zody M.C."/>
            <person name="Baldwin J."/>
            <person name="Devon K."/>
            <person name="Dewar K."/>
            <person name="Doyle M."/>
            <person name="FitzHugh W."/>
            <person name="Funke R."/>
            <person name="Gage D."/>
            <person name="Harris K."/>
            <person name="Heaford A."/>
            <person name="Howland J."/>
            <person name="Kann L."/>
            <person name="Lehoczky J."/>
            <person name="LeVine R."/>
            <person name="McEwan P."/>
            <person name="McKernan K."/>
            <person name="Meldrim J."/>
            <person name="Mesirov J.P."/>
            <person name="Miranda C."/>
            <person name="Morris W."/>
            <person name="Naylor J."/>
            <person name="Raymond C."/>
            <person name="Rosetti M."/>
            <person name="Santos R."/>
            <person name="Sheridan A."/>
            <person name="Sougnez C."/>
            <person name="Stange-Thomann N."/>
            <person name="Stojanovic N."/>
            <person name="Subramanian A."/>
            <person name="Wyman D."/>
            <person name="Rogers J."/>
            <person name="Sulston J."/>
            <person name="Ainscough R."/>
            <person name="Beck S."/>
            <person name="Bentley D."/>
            <person name="Burton J."/>
            <person name="Clee C."/>
            <person name="Carter N."/>
            <person name="Coulson A."/>
            <person name="Deadman R."/>
            <person name="Deloukas P."/>
            <person name="Dunham A."/>
            <person name="Dunham I."/>
            <person name="Durbin R."/>
            <person name="French L."/>
            <person name="Grafham D."/>
            <person name="Gregory S."/>
            <person name="Hubbard T."/>
            <person name="Humphray S."/>
            <person name="Hunt A."/>
            <person name="Jones M."/>
            <person name="Lloyd C."/>
            <person name="McMurray A."/>
            <person name="Matthews L."/>
            <person name="Mercer S."/>
            <person name="Milne S."/>
            <person name="Mullikin J.C."/>
            <person name="Mungall A."/>
            <person name="Plumb R."/>
            <person name="Ross M."/>
            <person name="Shownkeen R."/>
            <person name="Sims S."/>
            <person name="Waterston R.H."/>
            <person name="Wilson R.K."/>
            <person name="Hillier L.W."/>
            <person name="McPherson J.D."/>
            <person name="Marra M.A."/>
            <person name="Mardis E.R."/>
            <person name="Fulton L.A."/>
            <person name="Chinwalla A.T."/>
            <person name="Pepin K.H."/>
            <person name="Gish W.R."/>
            <person name="Chissoe S.L."/>
            <person name="Wendl M.C."/>
            <person name="Delehaunty K.D."/>
            <person name="Miner T.L."/>
            <person name="Delehaunty A."/>
            <person name="Kramer J.B."/>
            <person name="Cook L.L."/>
            <person name="Fulton R.S."/>
            <person name="Johnson D.L."/>
            <person name="Minx P.J."/>
            <person name="Clifton S.W."/>
            <person name="Hawkins T."/>
            <person name="Branscomb E."/>
            <person name="Predki P."/>
            <person name="Richardson P."/>
            <person name="Wenning S."/>
            <person name="Slezak T."/>
            <person name="Doggett N."/>
            <person name="Cheng J.F."/>
            <person name="Olsen A."/>
            <person name="Lucas S."/>
            <person name="Elkin C."/>
            <person name="Uberbacher E."/>
            <person name="Frazier M."/>
            <person name="Gibbs R.A."/>
            <person name="Muzny D.M."/>
            <person name="Scherer S.E."/>
            <person name="Bouck J.B."/>
            <person name="Sodergren E.J."/>
            <person name="Worley K.C."/>
            <person name="Rives C.M."/>
            <person name="Gorrell J.H."/>
            <person name="Metzker M.L."/>
            <person name="Naylor S.L."/>
            <person name="Kucherlapati R.S."/>
            <person name="Nelson D.L."/>
            <person name="Weinstock G.M."/>
            <person name="Sakaki Y."/>
            <person name="Fujiyama A."/>
            <person name="Hattori M."/>
            <person name="Yada T."/>
            <person name="Toyoda A."/>
            <person name="Itoh T."/>
            <person name="Kawagoe C."/>
            <person name="Watanabe H."/>
            <person name="Totoki Y."/>
            <person name="Taylor T."/>
            <person name="Weissenbach J."/>
            <person name="Heilig R."/>
            <person name="Saurin W."/>
            <person name="Artiguenave F."/>
            <person name="Brottier P."/>
            <person name="Bruls T."/>
            <person name="Pelletier E."/>
            <person name="Robert C."/>
            <person name="Wincker P."/>
            <person name="Smith D.R."/>
            <person name="Doucette-Stamm L."/>
            <person name="Rubenfield M."/>
            <person name="Weinstock K."/>
            <person name="Lee H.M."/>
            <person name="Dubois J."/>
            <person name="Rosenthal A."/>
            <person name="Platzer M."/>
            <person name="Nyakatura G."/>
            <person name="Taudien S."/>
            <person name="Rump A."/>
            <person name="Yang H."/>
            <person name="Yu J."/>
            <person name="Wang J."/>
            <person name="Huang G."/>
            <person name="Gu J."/>
            <person name="Hood L."/>
            <person name="Rowen L."/>
            <person name="Madan A."/>
            <person name="Qin S."/>
            <person name="Davis R.W."/>
            <person name="Federspiel N.A."/>
            <person name="Abola A.P."/>
            <person name="Proctor M.J."/>
            <person name="Myers R.M."/>
            <person name="Schmutz J."/>
            <person name="Dickson M."/>
            <person name="Grimwood J."/>
            <person name="Cox D.R."/>
            <person name="Olson M.V."/>
            <person name="Kaul R."/>
            <person name="Raymond C."/>
            <person name="Shimizu N."/>
            <person name="Kawasaki K."/>
            <person name="Minoshima S."/>
            <person name="Evans G.A."/>
            <person name="Athanasiou M."/>
            <person name="Schultz R."/>
            <person name="Roe B.A."/>
            <person name="Chen F."/>
            <person name="Pan H."/>
            <person name="Ramser J."/>
            <person name="Lehrach H."/>
            <person name="Reinhardt R."/>
            <person name="McCombie W.R."/>
            <person name="de la Bastide M."/>
            <person name="Dedhia N."/>
            <person name="Blocker H."/>
            <person name="Hornischer K."/>
            <person name="Nordsiek G."/>
            <person name="Agarwala R."/>
            <person name="Aravind L."/>
            <person name="Bailey J.A."/>
            <person name="Bateman A."/>
            <person name="Batzoglou S."/>
            <person name="Birney E."/>
            <person name="Bork P."/>
            <person name="Brown D.G."/>
            <person name="Burge C.B."/>
            <person name="Cerutti L."/>
            <person name="Chen H.C."/>
            <person name="Church D."/>
            <person name="Clamp M."/>
            <person name="Copley R.R."/>
            <person name="Doerks T."/>
            <person name="Eddy S.R."/>
            <person name="Eichler E.E."/>
            <person name="Furey T.S."/>
            <person name="Galagan J."/>
            <person name="Gilbert J.G."/>
            <person name="Harmon C."/>
            <person name="Hayashizaki Y."/>
            <person name="Haussler D."/>
            <person name="Hermjakob H."/>
            <person name="Hokamp K."/>
            <person name="Jang W."/>
            <person name="Johnson L.S."/>
            <person name="Jones T.A."/>
            <person name="Kasif S."/>
            <person name="Kaspryzk A."/>
            <person name="Kennedy S."/>
            <person name="Kent W.J."/>
            <person name="Kitts P."/>
            <person name="Koonin E.V."/>
            <person name="Korf I."/>
            <person name="Kulp D."/>
            <person name="Lancet D."/>
            <person name="Lowe T.M."/>
            <person name="McLysaght A."/>
            <person name="Mikkelsen T."/>
            <person name="Moran J.V."/>
            <person name="Mulder N."/>
            <person name="Pollara V.J."/>
            <person name="Ponting C.P."/>
            <person name="Schuler G."/>
            <person name="Schultz J."/>
            <person name="Slater G."/>
            <person name="Smit A.F."/>
            <person name="Stupka E."/>
            <person name="Szustakowski J."/>
            <person name="Thierry-Mieg D."/>
            <person name="Thierry-Mieg J."/>
            <person name="Wagner L."/>
            <person name="Wallis J."/>
            <person name="Wheeler R."/>
            <person name="Williams A."/>
            <person name="Wolf Y.I."/>
            <person name="Wolfe K.H."/>
            <person name="Yang S.P."/>
            <person name="Yeh R.F."/>
            <person name="Collins F."/>
            <person name="Guyer M.S."/>
            <person name="Peterson J."/>
            <person name="Felsenfeld A."/>
            <person name="Wetterstrand K.A."/>
            <person name="Patrinos A."/>
            <person name="Morgan M.J."/>
            <person name="de Jong P."/>
            <person name="Catanese J.J."/>
            <person name="Osoegawa K."/>
            <person name="Shizuya H."/>
            <person name="Choi S."/>
            <person name="Chen Y.J."/>
        </authorList>
    </citation>
    <scope>NUCLEOTIDE SEQUENCE [LARGE SCALE GENOMIC DNA]</scope>
</reference>
<proteinExistence type="predicted"/>
<dbReference type="FunFam" id="1.10.8.270:FF:000016">
    <property type="entry name" value="TBC1 domain family member 2A"/>
    <property type="match status" value="1"/>
</dbReference>
<dbReference type="CTD" id="353149"/>
<dbReference type="InterPro" id="IPR000195">
    <property type="entry name" value="Rab-GAP-TBC_dom"/>
</dbReference>
<reference evidence="2 3" key="3">
    <citation type="journal article" date="2006" name="Nature">
        <title>DNA sequence of human chromosome 17 and analysis of rearrangement in the human lineage.</title>
        <authorList>
            <person name="Zody M.C."/>
            <person name="Garber M."/>
            <person name="Adams D.J."/>
            <person name="Sharpe T."/>
            <person name="Harrow J."/>
            <person name="Lupski J.R."/>
            <person name="Nicholson C."/>
            <person name="Searle S.M."/>
            <person name="Wilming L."/>
            <person name="Young S.K."/>
            <person name="Abouelleil A."/>
            <person name="Allen N.R."/>
            <person name="Bi W."/>
            <person name="Bloom T."/>
            <person name="Borowsky M.L."/>
            <person name="Bugalter B.E."/>
            <person name="Butler J."/>
            <person name="Chang J.L."/>
            <person name="Chen C.K."/>
            <person name="Cook A."/>
            <person name="Corum B."/>
            <person name="Cuomo C.A."/>
            <person name="de Jong P.J."/>
            <person name="DeCaprio D."/>
            <person name="Dewar K."/>
            <person name="FitzGerald M."/>
            <person name="Gilbert J."/>
            <person name="Gibson R."/>
            <person name="Gnerre S."/>
            <person name="Goldstein S."/>
            <person name="Grafham D.V."/>
            <person name="Grocock R."/>
            <person name="Hafez N."/>
            <person name="Hagopian D.S."/>
            <person name="Hart E."/>
            <person name="Norman C.H."/>
            <person name="Humphray S."/>
            <person name="Jaffe D.B."/>
            <person name="Jones M."/>
            <person name="Kamal M."/>
            <person name="Khodiyar V.K."/>
            <person name="LaButti K."/>
            <person name="Laird G."/>
            <person name="Lehoczky J."/>
            <person name="Liu X."/>
            <person name="Lokyitsang T."/>
            <person name="Loveland J."/>
            <person name="Lui A."/>
            <person name="Macdonald P."/>
            <person name="Major J.E."/>
            <person name="Matthews L."/>
            <person name="Mauceli E."/>
            <person name="McCarroll S.A."/>
            <person name="Mihalev A.H."/>
            <person name="Mudge J."/>
            <person name="Nguyen C."/>
            <person name="Nicol R."/>
            <person name="O'Leary S.B."/>
            <person name="Osoegawa K."/>
            <person name="Schwartz D.C."/>
            <person name="Shaw-Smith C."/>
            <person name="Stankiewicz P."/>
            <person name="Steward C."/>
            <person name="Swarbreck D."/>
            <person name="Venkataraman V."/>
            <person name="Whittaker C.A."/>
            <person name="Yang X."/>
            <person name="Zimmer A.R."/>
            <person name="Bradley A."/>
            <person name="Hubbard T."/>
            <person name="Birren B.W."/>
            <person name="Rogers J."/>
            <person name="Lander E.S."/>
            <person name="Nusbaum C."/>
        </authorList>
    </citation>
    <scope>NUCLEOTIDE SEQUENCE [LARGE SCALE GENOMIC DNA]</scope>
</reference>
<dbReference type="SMART" id="SM00164">
    <property type="entry name" value="TBC"/>
    <property type="match status" value="1"/>
</dbReference>
<evidence type="ECO:0000313" key="2">
    <source>
        <dbReference type="Ensembl" id="ENSP00000410111.3"/>
    </source>
</evidence>
<dbReference type="Gene3D" id="1.10.10.750">
    <property type="entry name" value="Ypt/Rab-GAP domain of gyp1p, domain 1"/>
    <property type="match status" value="1"/>
</dbReference>
<dbReference type="HGNC" id="HGNC:28745">
    <property type="gene designation" value="TBC1D26"/>
</dbReference>
<evidence type="ECO:0000259" key="1">
    <source>
        <dbReference type="PROSITE" id="PS50086"/>
    </source>
</evidence>
<dbReference type="Ensembl" id="ENST00000437605.4">
    <property type="protein sequence ID" value="ENSP00000410111.3"/>
    <property type="gene ID" value="ENSG00000214946.15"/>
</dbReference>
<evidence type="ECO:0000313" key="3">
    <source>
        <dbReference type="Proteomes" id="UP000005640"/>
    </source>
</evidence>